<accession>A0ABS6BQ97</accession>
<dbReference type="Pfam" id="PF00521">
    <property type="entry name" value="DNA_topoisoIV"/>
    <property type="match status" value="1"/>
</dbReference>
<dbReference type="InterPro" id="IPR006691">
    <property type="entry name" value="GyrA/parC_rep"/>
</dbReference>
<reference evidence="3 4" key="1">
    <citation type="submission" date="2021-06" db="EMBL/GenBank/DDBJ databases">
        <title>Clostridia strains as spoilage organisms.</title>
        <authorList>
            <person name="Wambui J."/>
            <person name="Stephan R."/>
            <person name="Stevens M.J.A."/>
        </authorList>
    </citation>
    <scope>NUCLEOTIDE SEQUENCE [LARGE SCALE GENOMIC DNA]</scope>
    <source>
        <strain evidence="3 4">DSM 14204</strain>
    </source>
</reference>
<evidence type="ECO:0000259" key="2">
    <source>
        <dbReference type="PROSITE" id="PS52040"/>
    </source>
</evidence>
<keyword evidence="1" id="KW-0238">DNA-binding</keyword>
<dbReference type="Proteomes" id="UP000776252">
    <property type="component" value="Unassembled WGS sequence"/>
</dbReference>
<proteinExistence type="predicted"/>
<protein>
    <submittedName>
        <fullName evidence="3">DNA topoisomerase IV subunit A</fullName>
    </submittedName>
</protein>
<organism evidence="3 4">
    <name type="scientific">Clostridium frigoris</name>
    <dbReference type="NCBI Taxonomy" id="205327"/>
    <lineage>
        <taxon>Bacteria</taxon>
        <taxon>Bacillati</taxon>
        <taxon>Bacillota</taxon>
        <taxon>Clostridia</taxon>
        <taxon>Eubacteriales</taxon>
        <taxon>Clostridiaceae</taxon>
        <taxon>Clostridium</taxon>
    </lineage>
</organism>
<dbReference type="NCBIfam" id="NF010586">
    <property type="entry name" value="PRK13979.1"/>
    <property type="match status" value="1"/>
</dbReference>
<evidence type="ECO:0000313" key="3">
    <source>
        <dbReference type="EMBL" id="MBU3159091.1"/>
    </source>
</evidence>
<gene>
    <name evidence="3" type="ORF">KPL37_04870</name>
</gene>
<dbReference type="EMBL" id="JAHLDV010000006">
    <property type="protein sequence ID" value="MBU3159091.1"/>
    <property type="molecule type" value="Genomic_DNA"/>
</dbReference>
<dbReference type="PANTHER" id="PTHR43493">
    <property type="entry name" value="DNA GYRASE/TOPOISOMERASE SUBUNIT A"/>
    <property type="match status" value="1"/>
</dbReference>
<dbReference type="NCBIfam" id="NF004044">
    <property type="entry name" value="PRK05561.1"/>
    <property type="match status" value="1"/>
</dbReference>
<comment type="catalytic activity">
    <reaction evidence="1">
        <text>ATP-dependent breakage, passage and rejoining of double-stranded DNA.</text>
        <dbReference type="EC" id="5.6.2.2"/>
    </reaction>
</comment>
<dbReference type="InterPro" id="IPR002205">
    <property type="entry name" value="Topo_IIA_dom_A"/>
</dbReference>
<dbReference type="SMART" id="SM00434">
    <property type="entry name" value="TOP4c"/>
    <property type="match status" value="1"/>
</dbReference>
<evidence type="ECO:0000256" key="1">
    <source>
        <dbReference type="PROSITE-ProRule" id="PRU01384"/>
    </source>
</evidence>
<name>A0ABS6BQ97_9CLOT</name>
<keyword evidence="1" id="KW-0799">Topoisomerase</keyword>
<dbReference type="Pfam" id="PF03989">
    <property type="entry name" value="DNA_gyraseA_C"/>
    <property type="match status" value="6"/>
</dbReference>
<sequence length="980" mass="111184">MAKKIDIPKDNNIIMTPIEEAMPDNYLPYAVEVARERALPDVRDGLKPVHRRILYGAYMLKAFPDKPYYKSARIVGDILGKYHPHGDSSVYGAMVILAQDFATRKPLIDGHGNWGSQDGDNAAAMRYTEARLSPIALEMIRDIDKGVVEMVNNYSDTEKEPSVLPSRYPNLLVNGTFGIAVGIATNIPPHNLGEIIDGLLAYADNNEITTKQLMEHIKGPDLPTGGILIGRNAIESAYETGEGRVTLRSKMKIEVLESGRLGIVITEFPYRKNKAKLLQSISDMTAEKKHFKALESIVDIRDESDRTGLRSVIEFKKSTTRDIATKVLNYLMKKTDLQCNIPFNMVALANGKPQTMSLKTILMHYLNHQKDVVTKRTQRELEVAQNRFHVIEGFIKAIDVMDEIIVTIRGSKSKKDAGQNLIAKFDFSEIQAEAILELMLYRLTGLELKIFLKEYKKLEILIRGYNKILGSEKELLKVIRMEILEIKEKYDDPRRTEIIEDDNEAKIEVEDIILDEDIMVTLSNDGYIKRVPMKYYNRSNVNISDIEYREGDFNLYLIGTNTKETLMIFTDIGNVYQLRGDLVPEYKWKEKGERLDTLIRGMDLTKEKIVANVLLKDLSTSKQFMFFTNKGNIKKTSLDKFVTSYSKLSALKLKEDEKLINISLIDKKRKEAYIKVITKEGLEFSIEEPKLKAVERNVIGTQLFNLTFGDEVVKLEYTKDYDYKEFYISLNAKGVIKISSRKTNTLLSTYTKSSSTLLIFTQNGLVHKLHSYMVQNITIKGTCINTLLDNFNSDDKIAQIISVDNFDEERSLYLFSKKGFTKRTKLCELEGEFNSTLVYKLKTEEDRLIFVEINDDRVEKDVIIVTKKAMCIRFNVNTINFMGKGASGVTGISLKDNDEVIFVNLIDAKEGNIDTKANNIEGINNIIATGDENLSLTVSSSGGENKIIKLNDINVQNRAGRGKNLTSSLLDDYIDNVTLK</sequence>
<dbReference type="CDD" id="cd00187">
    <property type="entry name" value="TOP4c"/>
    <property type="match status" value="1"/>
</dbReference>
<dbReference type="RefSeq" id="WP_216146292.1">
    <property type="nucleotide sequence ID" value="NZ_JAHLDV010000006.1"/>
</dbReference>
<dbReference type="InterPro" id="IPR050220">
    <property type="entry name" value="Type_II_DNA_Topoisomerases"/>
</dbReference>
<keyword evidence="4" id="KW-1185">Reference proteome</keyword>
<feature type="domain" description="Topo IIA-type catalytic" evidence="2">
    <location>
        <begin position="39"/>
        <end position="512"/>
    </location>
</feature>
<dbReference type="PANTHER" id="PTHR43493:SF5">
    <property type="entry name" value="DNA GYRASE SUBUNIT A, CHLOROPLASTIC_MITOCHONDRIAL"/>
    <property type="match status" value="1"/>
</dbReference>
<feature type="active site" description="O-(5'-phospho-DNA)-tyrosine intermediate" evidence="1">
    <location>
        <position position="127"/>
    </location>
</feature>
<evidence type="ECO:0000313" key="4">
    <source>
        <dbReference type="Proteomes" id="UP000776252"/>
    </source>
</evidence>
<dbReference type="PROSITE" id="PS52040">
    <property type="entry name" value="TOPO_IIA"/>
    <property type="match status" value="1"/>
</dbReference>
<keyword evidence="1" id="KW-0413">Isomerase</keyword>
<comment type="caution">
    <text evidence="3">The sequence shown here is derived from an EMBL/GenBank/DDBJ whole genome shotgun (WGS) entry which is preliminary data.</text>
</comment>